<protein>
    <submittedName>
        <fullName evidence="2">Polysaccharide deacetylase family protein</fullName>
    </submittedName>
</protein>
<dbReference type="PANTHER" id="PTHR10587:SF137">
    <property type="entry name" value="4-DEOXY-4-FORMAMIDO-L-ARABINOSE-PHOSPHOUNDECAPRENOL DEFORMYLASE ARND-RELATED"/>
    <property type="match status" value="1"/>
</dbReference>
<dbReference type="SUPFAM" id="SSF88713">
    <property type="entry name" value="Glycoside hydrolase/deacetylase"/>
    <property type="match status" value="1"/>
</dbReference>
<dbReference type="AlphaFoldDB" id="A0A9D8PMV5"/>
<dbReference type="GO" id="GO:0016810">
    <property type="term" value="F:hydrolase activity, acting on carbon-nitrogen (but not peptide) bonds"/>
    <property type="evidence" value="ECO:0007669"/>
    <property type="project" value="InterPro"/>
</dbReference>
<dbReference type="CDD" id="cd10917">
    <property type="entry name" value="CE4_NodB_like_6s_7s"/>
    <property type="match status" value="1"/>
</dbReference>
<proteinExistence type="predicted"/>
<dbReference type="InterPro" id="IPR002509">
    <property type="entry name" value="NODB_dom"/>
</dbReference>
<dbReference type="Gene3D" id="3.20.20.370">
    <property type="entry name" value="Glycoside hydrolase/deacetylase"/>
    <property type="match status" value="1"/>
</dbReference>
<dbReference type="EMBL" id="JAFGIX010000017">
    <property type="protein sequence ID" value="MBN1572223.1"/>
    <property type="molecule type" value="Genomic_DNA"/>
</dbReference>
<organism evidence="2 3">
    <name type="scientific">Candidatus Zymogenus saltonus</name>
    <dbReference type="NCBI Taxonomy" id="2844893"/>
    <lineage>
        <taxon>Bacteria</taxon>
        <taxon>Deltaproteobacteria</taxon>
        <taxon>Candidatus Zymogenia</taxon>
        <taxon>Candidatus Zymogeniales</taxon>
        <taxon>Candidatus Zymogenaceae</taxon>
        <taxon>Candidatus Zymogenus</taxon>
    </lineage>
</organism>
<comment type="caution">
    <text evidence="2">The sequence shown here is derived from an EMBL/GenBank/DDBJ whole genome shotgun (WGS) entry which is preliminary data.</text>
</comment>
<evidence type="ECO:0000313" key="3">
    <source>
        <dbReference type="Proteomes" id="UP000809273"/>
    </source>
</evidence>
<dbReference type="GO" id="GO:0005975">
    <property type="term" value="P:carbohydrate metabolic process"/>
    <property type="evidence" value="ECO:0007669"/>
    <property type="project" value="InterPro"/>
</dbReference>
<reference evidence="2" key="2">
    <citation type="submission" date="2021-01" db="EMBL/GenBank/DDBJ databases">
        <authorList>
            <person name="Hahn C.R."/>
            <person name="Youssef N.H."/>
            <person name="Elshahed M."/>
        </authorList>
    </citation>
    <scope>NUCLEOTIDE SEQUENCE</scope>
    <source>
        <strain evidence="2">Zod_Metabat.24</strain>
    </source>
</reference>
<accession>A0A9D8PMV5</accession>
<gene>
    <name evidence="2" type="ORF">JW984_03385</name>
</gene>
<dbReference type="InterPro" id="IPR050248">
    <property type="entry name" value="Polysacc_deacetylase_ArnD"/>
</dbReference>
<dbReference type="InterPro" id="IPR011330">
    <property type="entry name" value="Glyco_hydro/deAcase_b/a-brl"/>
</dbReference>
<sequence>MFLFILLAWFSLSIFVVQVPFFYRALTGGDRGRPRVALTFDDGPHPKFTPMVLDVLKEYNVRATFFLVGEKVIENPDTVKRIVGEGHCIGNHSMSHVHLLGLMRTARQMKEIEGCRRAITDTAGTSFPWYRPPMGYKTPSTFWAAKRLGLAVVGWHIKGWDTFYTDPEKIASSVLKRVRNGSIILLHDSSTLRERPIDRSPTVDALPDILSGLKERGLRPVTLDGLFDTGEEK</sequence>
<evidence type="ECO:0000259" key="1">
    <source>
        <dbReference type="PROSITE" id="PS51677"/>
    </source>
</evidence>
<dbReference type="Pfam" id="PF01522">
    <property type="entry name" value="Polysacc_deac_1"/>
    <property type="match status" value="1"/>
</dbReference>
<evidence type="ECO:0000313" key="2">
    <source>
        <dbReference type="EMBL" id="MBN1572223.1"/>
    </source>
</evidence>
<dbReference type="Proteomes" id="UP000809273">
    <property type="component" value="Unassembled WGS sequence"/>
</dbReference>
<name>A0A9D8PMV5_9DELT</name>
<dbReference type="PROSITE" id="PS51677">
    <property type="entry name" value="NODB"/>
    <property type="match status" value="1"/>
</dbReference>
<dbReference type="PANTHER" id="PTHR10587">
    <property type="entry name" value="GLYCOSYL TRANSFERASE-RELATED"/>
    <property type="match status" value="1"/>
</dbReference>
<reference evidence="2" key="1">
    <citation type="journal article" date="2021" name="Environ. Microbiol.">
        <title>Genomic characterization of three novel Desulfobacterota classes expand the metabolic and phylogenetic diversity of the phylum.</title>
        <authorList>
            <person name="Murphy C.L."/>
            <person name="Biggerstaff J."/>
            <person name="Eichhorn A."/>
            <person name="Ewing E."/>
            <person name="Shahan R."/>
            <person name="Soriano D."/>
            <person name="Stewart S."/>
            <person name="VanMol K."/>
            <person name="Walker R."/>
            <person name="Walters P."/>
            <person name="Elshahed M.S."/>
            <person name="Youssef N.H."/>
        </authorList>
    </citation>
    <scope>NUCLEOTIDE SEQUENCE</scope>
    <source>
        <strain evidence="2">Zod_Metabat.24</strain>
    </source>
</reference>
<feature type="domain" description="NodB homology" evidence="1">
    <location>
        <begin position="34"/>
        <end position="221"/>
    </location>
</feature>